<dbReference type="PANTHER" id="PTHR21255:SF4">
    <property type="entry name" value="DYNEIN LIGHT CHAIN TCTEX-TYPE"/>
    <property type="match status" value="1"/>
</dbReference>
<protein>
    <submittedName>
        <fullName evidence="1">Tctex-1</fullName>
    </submittedName>
</protein>
<gene>
    <name evidence="1" type="ORF">BDY21DRAFT_332452</name>
</gene>
<keyword evidence="2" id="KW-1185">Reference proteome</keyword>
<accession>A0A6A6PC47</accession>
<dbReference type="GO" id="GO:0005868">
    <property type="term" value="C:cytoplasmic dynein complex"/>
    <property type="evidence" value="ECO:0007669"/>
    <property type="project" value="TreeGrafter"/>
</dbReference>
<name>A0A6A6PC47_9PEZI</name>
<evidence type="ECO:0000313" key="1">
    <source>
        <dbReference type="EMBL" id="KAF2461526.1"/>
    </source>
</evidence>
<dbReference type="EMBL" id="MU001671">
    <property type="protein sequence ID" value="KAF2461526.1"/>
    <property type="molecule type" value="Genomic_DNA"/>
</dbReference>
<evidence type="ECO:0000313" key="2">
    <source>
        <dbReference type="Proteomes" id="UP000799766"/>
    </source>
</evidence>
<organism evidence="1 2">
    <name type="scientific">Lineolata rhizophorae</name>
    <dbReference type="NCBI Taxonomy" id="578093"/>
    <lineage>
        <taxon>Eukaryota</taxon>
        <taxon>Fungi</taxon>
        <taxon>Dikarya</taxon>
        <taxon>Ascomycota</taxon>
        <taxon>Pezizomycotina</taxon>
        <taxon>Dothideomycetes</taxon>
        <taxon>Dothideomycetes incertae sedis</taxon>
        <taxon>Lineolatales</taxon>
        <taxon>Lineolataceae</taxon>
        <taxon>Lineolata</taxon>
    </lineage>
</organism>
<dbReference type="GO" id="GO:0007018">
    <property type="term" value="P:microtubule-based movement"/>
    <property type="evidence" value="ECO:0007669"/>
    <property type="project" value="TreeGrafter"/>
</dbReference>
<dbReference type="Gene3D" id="3.30.1140.40">
    <property type="entry name" value="Tctex-1"/>
    <property type="match status" value="1"/>
</dbReference>
<dbReference type="Proteomes" id="UP000799766">
    <property type="component" value="Unassembled WGS sequence"/>
</dbReference>
<dbReference type="Pfam" id="PF03645">
    <property type="entry name" value="Tctex-1"/>
    <property type="match status" value="1"/>
</dbReference>
<dbReference type="GO" id="GO:0045505">
    <property type="term" value="F:dynein intermediate chain binding"/>
    <property type="evidence" value="ECO:0007669"/>
    <property type="project" value="TreeGrafter"/>
</dbReference>
<proteinExistence type="predicted"/>
<dbReference type="InterPro" id="IPR038586">
    <property type="entry name" value="Tctex-1-like_sf"/>
</dbReference>
<dbReference type="AlphaFoldDB" id="A0A6A6PC47"/>
<dbReference type="InterPro" id="IPR005334">
    <property type="entry name" value="Tctex-1-like"/>
</dbReference>
<dbReference type="GO" id="GO:0005737">
    <property type="term" value="C:cytoplasm"/>
    <property type="evidence" value="ECO:0007669"/>
    <property type="project" value="TreeGrafter"/>
</dbReference>
<dbReference type="OrthoDB" id="10059120at2759"/>
<sequence>MAPPVSETRLKQIATDACEAALRSAEGYVHSSTPSWNSAIINSILNSLVSETSVDGSPPKFKYVVNSTIIQLQAPPAGDPEAKAAKRGLHSAQGAFWNNDVDGNWGFQYHGAESKGIDVVIQVLWVGV</sequence>
<reference evidence="1" key="1">
    <citation type="journal article" date="2020" name="Stud. Mycol.">
        <title>101 Dothideomycetes genomes: a test case for predicting lifestyles and emergence of pathogens.</title>
        <authorList>
            <person name="Haridas S."/>
            <person name="Albert R."/>
            <person name="Binder M."/>
            <person name="Bloem J."/>
            <person name="Labutti K."/>
            <person name="Salamov A."/>
            <person name="Andreopoulos B."/>
            <person name="Baker S."/>
            <person name="Barry K."/>
            <person name="Bills G."/>
            <person name="Bluhm B."/>
            <person name="Cannon C."/>
            <person name="Castanera R."/>
            <person name="Culley D."/>
            <person name="Daum C."/>
            <person name="Ezra D."/>
            <person name="Gonzalez J."/>
            <person name="Henrissat B."/>
            <person name="Kuo A."/>
            <person name="Liang C."/>
            <person name="Lipzen A."/>
            <person name="Lutzoni F."/>
            <person name="Magnuson J."/>
            <person name="Mondo S."/>
            <person name="Nolan M."/>
            <person name="Ohm R."/>
            <person name="Pangilinan J."/>
            <person name="Park H.-J."/>
            <person name="Ramirez L."/>
            <person name="Alfaro M."/>
            <person name="Sun H."/>
            <person name="Tritt A."/>
            <person name="Yoshinaga Y."/>
            <person name="Zwiers L.-H."/>
            <person name="Turgeon B."/>
            <person name="Goodwin S."/>
            <person name="Spatafora J."/>
            <person name="Crous P."/>
            <person name="Grigoriev I."/>
        </authorList>
    </citation>
    <scope>NUCLEOTIDE SEQUENCE</scope>
    <source>
        <strain evidence="1">ATCC 16933</strain>
    </source>
</reference>
<dbReference type="PANTHER" id="PTHR21255">
    <property type="entry name" value="T-COMPLEX-ASSOCIATED-TESTIS-EXPRESSED 1/ DYNEIN LIGHT CHAIN"/>
    <property type="match status" value="1"/>
</dbReference>